<name>A0A3Q2P1V1_FUNHE</name>
<dbReference type="GO" id="GO:0005634">
    <property type="term" value="C:nucleus"/>
    <property type="evidence" value="ECO:0007669"/>
    <property type="project" value="UniProtKB-SubCell"/>
</dbReference>
<feature type="region of interest" description="Disordered" evidence="8">
    <location>
        <begin position="445"/>
        <end position="483"/>
    </location>
</feature>
<evidence type="ECO:0000256" key="3">
    <source>
        <dbReference type="ARBA" id="ARBA00023015"/>
    </source>
</evidence>
<keyword evidence="6" id="KW-0539">Nucleus</keyword>
<dbReference type="Pfam" id="PF15951">
    <property type="entry name" value="MITF_TFEB_C_3_N"/>
    <property type="match status" value="1"/>
</dbReference>
<sequence>MQSESGIVPDFEVGEDFQDEPKTYYELKSQPLKNSSPSEQHGSSKPPLSSSAMTSRILLRQQLMREQLQEQERREQQRQQSSHYPQTTATQTPAINVSVPVSVPAGAQVPMEVLKVQTHLENPTKYHIQRSQQQQVKRYLGKLGSQVLSLPCPNQTCDHGGMPPGPGNSAPNRVSFLESSYSDDILGLMDPGLQMANTIPVPANLMDMYGNQGMPQQALPISNSCPANLSSIKREYSVSQSPAIMHMLDKSGSCGKFDNYQRPEGFPVEAEVRALAKERQKKDNHNLSNARDRNNGIFVICRDMRWNKGTILKASVDYIRRLQREQQRTKELENRQKKLEHANRHLMLRIQELEMQARAHGLAITSSTLCPADVGVRPIKQEPSLEDCHQDLYKLHTHPQHHAACTPEQPSTLELKEGPSNFHDGHYSCLHGEAGSKLNDILMEDNLSPVRGGDPLLSSVSPDTSKDSSRKSSVSMDENEEGC</sequence>
<reference evidence="11" key="2">
    <citation type="submission" date="2025-09" db="UniProtKB">
        <authorList>
            <consortium name="Ensembl"/>
        </authorList>
    </citation>
    <scope>IDENTIFICATION</scope>
</reference>
<evidence type="ECO:0000313" key="11">
    <source>
        <dbReference type="Ensembl" id="ENSFHEP00000005964.1"/>
    </source>
</evidence>
<feature type="region of interest" description="Disordered" evidence="8">
    <location>
        <begin position="1"/>
        <end position="53"/>
    </location>
</feature>
<evidence type="ECO:0000256" key="4">
    <source>
        <dbReference type="ARBA" id="ARBA00023125"/>
    </source>
</evidence>
<dbReference type="Gene3D" id="1.20.5.170">
    <property type="match status" value="1"/>
</dbReference>
<evidence type="ECO:0000256" key="7">
    <source>
        <dbReference type="SAM" id="Coils"/>
    </source>
</evidence>
<feature type="domain" description="MiT/TFE transcription factors C-terminal" evidence="9">
    <location>
        <begin position="355"/>
        <end position="479"/>
    </location>
</feature>
<dbReference type="GO" id="GO:0006351">
    <property type="term" value="P:DNA-templated transcription"/>
    <property type="evidence" value="ECO:0007669"/>
    <property type="project" value="Ensembl"/>
</dbReference>
<keyword evidence="12" id="KW-1185">Reference proteome</keyword>
<feature type="coiled-coil region" evidence="7">
    <location>
        <begin position="315"/>
        <end position="356"/>
    </location>
</feature>
<dbReference type="PANTHER" id="PTHR45776">
    <property type="entry name" value="MIP04163P"/>
    <property type="match status" value="1"/>
</dbReference>
<keyword evidence="5" id="KW-0804">Transcription</keyword>
<feature type="compositionally biased region" description="Basic and acidic residues" evidence="8">
    <location>
        <begin position="67"/>
        <end position="77"/>
    </location>
</feature>
<dbReference type="GO" id="GO:0000978">
    <property type="term" value="F:RNA polymerase II cis-regulatory region sequence-specific DNA binding"/>
    <property type="evidence" value="ECO:0007669"/>
    <property type="project" value="TreeGrafter"/>
</dbReference>
<evidence type="ECO:0000256" key="1">
    <source>
        <dbReference type="ARBA" id="ARBA00004123"/>
    </source>
</evidence>
<dbReference type="GO" id="GO:0030318">
    <property type="term" value="P:melanocyte differentiation"/>
    <property type="evidence" value="ECO:0007669"/>
    <property type="project" value="Ensembl"/>
</dbReference>
<feature type="domain" description="MiT/TFE transcription factors N-terminal" evidence="10">
    <location>
        <begin position="56"/>
        <end position="171"/>
    </location>
</feature>
<evidence type="ECO:0000256" key="8">
    <source>
        <dbReference type="SAM" id="MobiDB-lite"/>
    </source>
</evidence>
<evidence type="ECO:0000259" key="10">
    <source>
        <dbReference type="Pfam" id="PF15951"/>
    </source>
</evidence>
<evidence type="ECO:0000259" key="9">
    <source>
        <dbReference type="Pfam" id="PF11851"/>
    </source>
</evidence>
<evidence type="ECO:0000256" key="6">
    <source>
        <dbReference type="ARBA" id="ARBA00023242"/>
    </source>
</evidence>
<dbReference type="AlphaFoldDB" id="A0A3Q2P1V1"/>
<dbReference type="STRING" id="8078.ENSFHEP00000005964"/>
<dbReference type="GeneTree" id="ENSGT00940000156326"/>
<evidence type="ECO:0000256" key="2">
    <source>
        <dbReference type="ARBA" id="ARBA00004496"/>
    </source>
</evidence>
<keyword evidence="7" id="KW-0175">Coiled coil</keyword>
<dbReference type="InterPro" id="IPR021802">
    <property type="entry name" value="MiT/TFE_C"/>
</dbReference>
<feature type="region of interest" description="Disordered" evidence="8">
    <location>
        <begin position="67"/>
        <end position="95"/>
    </location>
</feature>
<dbReference type="Ensembl" id="ENSFHET00000006303.1">
    <property type="protein sequence ID" value="ENSFHEP00000005964.1"/>
    <property type="gene ID" value="ENSFHEG00000008148.1"/>
</dbReference>
<reference evidence="11" key="1">
    <citation type="submission" date="2025-08" db="UniProtKB">
        <authorList>
            <consortium name="Ensembl"/>
        </authorList>
    </citation>
    <scope>IDENTIFICATION</scope>
</reference>
<dbReference type="Pfam" id="PF11851">
    <property type="entry name" value="DUF3371"/>
    <property type="match status" value="1"/>
</dbReference>
<organism evidence="11 12">
    <name type="scientific">Fundulus heteroclitus</name>
    <name type="common">Killifish</name>
    <name type="synonym">Mummichog</name>
    <dbReference type="NCBI Taxonomy" id="8078"/>
    <lineage>
        <taxon>Eukaryota</taxon>
        <taxon>Metazoa</taxon>
        <taxon>Chordata</taxon>
        <taxon>Craniata</taxon>
        <taxon>Vertebrata</taxon>
        <taxon>Euteleostomi</taxon>
        <taxon>Actinopterygii</taxon>
        <taxon>Neopterygii</taxon>
        <taxon>Teleostei</taxon>
        <taxon>Neoteleostei</taxon>
        <taxon>Acanthomorphata</taxon>
        <taxon>Ovalentaria</taxon>
        <taxon>Atherinomorphae</taxon>
        <taxon>Cyprinodontiformes</taxon>
        <taxon>Fundulidae</taxon>
        <taxon>Fundulus</taxon>
    </lineage>
</organism>
<evidence type="ECO:0000256" key="5">
    <source>
        <dbReference type="ARBA" id="ARBA00023163"/>
    </source>
</evidence>
<evidence type="ECO:0000313" key="12">
    <source>
        <dbReference type="Proteomes" id="UP000265000"/>
    </source>
</evidence>
<proteinExistence type="predicted"/>
<dbReference type="PANTHER" id="PTHR45776:SF4">
    <property type="entry name" value="MICROPHTHALMIA-ASSOCIATED TRANSCRIPTION FACTOR"/>
    <property type="match status" value="1"/>
</dbReference>
<dbReference type="GO" id="GO:0005737">
    <property type="term" value="C:cytoplasm"/>
    <property type="evidence" value="ECO:0007669"/>
    <property type="project" value="UniProtKB-SubCell"/>
</dbReference>
<dbReference type="Proteomes" id="UP000265000">
    <property type="component" value="Unplaced"/>
</dbReference>
<feature type="compositionally biased region" description="Polar residues" evidence="8">
    <location>
        <begin position="31"/>
        <end position="53"/>
    </location>
</feature>
<keyword evidence="4" id="KW-0238">DNA-binding</keyword>
<comment type="subcellular location">
    <subcellularLocation>
        <location evidence="2">Cytoplasm</location>
    </subcellularLocation>
    <subcellularLocation>
        <location evidence="1">Nucleus</location>
    </subcellularLocation>
</comment>
<accession>A0A3Q2P1V1</accession>
<dbReference type="InterPro" id="IPR031867">
    <property type="entry name" value="MiT/TFE_N"/>
</dbReference>
<protein>
    <submittedName>
        <fullName evidence="11">Melanocyte inducing transcription factor b</fullName>
    </submittedName>
</protein>
<keyword evidence="3" id="KW-0805">Transcription regulation</keyword>
<feature type="compositionally biased region" description="Polar residues" evidence="8">
    <location>
        <begin position="81"/>
        <end position="95"/>
    </location>
</feature>
<dbReference type="GO" id="GO:0000981">
    <property type="term" value="F:DNA-binding transcription factor activity, RNA polymerase II-specific"/>
    <property type="evidence" value="ECO:0007669"/>
    <property type="project" value="Ensembl"/>
</dbReference>